<evidence type="ECO:0000313" key="2">
    <source>
        <dbReference type="EMBL" id="MEK9500463.1"/>
    </source>
</evidence>
<dbReference type="EMBL" id="JBBHLI010000002">
    <property type="protein sequence ID" value="MEK9500463.1"/>
    <property type="molecule type" value="Genomic_DNA"/>
</dbReference>
<dbReference type="Proteomes" id="UP001484239">
    <property type="component" value="Unassembled WGS sequence"/>
</dbReference>
<gene>
    <name evidence="2" type="ORF">WI372_05700</name>
</gene>
<dbReference type="Gene3D" id="1.20.120.450">
    <property type="entry name" value="dinb family like domain"/>
    <property type="match status" value="1"/>
</dbReference>
<organism evidence="2 3">
    <name type="scientific">Gaopeijia maritima</name>
    <dbReference type="NCBI Taxonomy" id="3119007"/>
    <lineage>
        <taxon>Bacteria</taxon>
        <taxon>Pseudomonadati</taxon>
        <taxon>Gemmatimonadota</taxon>
        <taxon>Longimicrobiia</taxon>
        <taxon>Gaopeijiales</taxon>
        <taxon>Gaopeijiaceae</taxon>
        <taxon>Gaopeijia</taxon>
    </lineage>
</organism>
<evidence type="ECO:0000259" key="1">
    <source>
        <dbReference type="Pfam" id="PF12867"/>
    </source>
</evidence>
<feature type="domain" description="DinB-like" evidence="1">
    <location>
        <begin position="16"/>
        <end position="141"/>
    </location>
</feature>
<evidence type="ECO:0000313" key="3">
    <source>
        <dbReference type="Proteomes" id="UP001484239"/>
    </source>
</evidence>
<dbReference type="SUPFAM" id="SSF109854">
    <property type="entry name" value="DinB/YfiT-like putative metalloenzymes"/>
    <property type="match status" value="1"/>
</dbReference>
<dbReference type="Pfam" id="PF12867">
    <property type="entry name" value="DinB_2"/>
    <property type="match status" value="1"/>
</dbReference>
<proteinExistence type="predicted"/>
<accession>A0ABU9E6W1</accession>
<dbReference type="RefSeq" id="WP_405284728.1">
    <property type="nucleotide sequence ID" value="NZ_CP144380.1"/>
</dbReference>
<sequence>MSRVAEFRWLLLRDVDRVMAEVRAYPDDESLWRMAARIPNSGGTLALHLAGNLQHFVGAILGGTGYRRDREREFAARDLDRAALLGELAAAREAIDTALGAMTDADLDAEWTGGGPLADGSPNALMLLHLSGHLSYHLGQLDYHRRLLAADE</sequence>
<dbReference type="InterPro" id="IPR034660">
    <property type="entry name" value="DinB/YfiT-like"/>
</dbReference>
<dbReference type="InterPro" id="IPR024775">
    <property type="entry name" value="DinB-like"/>
</dbReference>
<protein>
    <submittedName>
        <fullName evidence="2">DinB family protein</fullName>
    </submittedName>
</protein>
<reference evidence="2 3" key="1">
    <citation type="submission" date="2024-02" db="EMBL/GenBank/DDBJ databases">
        <title>A novel Gemmatimonadota bacterium.</title>
        <authorList>
            <person name="Du Z.-J."/>
            <person name="Ye Y.-Q."/>
        </authorList>
    </citation>
    <scope>NUCLEOTIDE SEQUENCE [LARGE SCALE GENOMIC DNA]</scope>
    <source>
        <strain evidence="2 3">DH-20</strain>
    </source>
</reference>
<name>A0ABU9E6W1_9BACT</name>
<comment type="caution">
    <text evidence="2">The sequence shown here is derived from an EMBL/GenBank/DDBJ whole genome shotgun (WGS) entry which is preliminary data.</text>
</comment>
<keyword evidence="3" id="KW-1185">Reference proteome</keyword>